<name>A0A419WKX3_9BACT</name>
<dbReference type="PROSITE" id="PS51257">
    <property type="entry name" value="PROKAR_LIPOPROTEIN"/>
    <property type="match status" value="1"/>
</dbReference>
<keyword evidence="2" id="KW-1185">Reference proteome</keyword>
<protein>
    <recommendedName>
        <fullName evidence="3">Lipoprotein</fullName>
    </recommendedName>
</protein>
<reference evidence="1 2" key="1">
    <citation type="submission" date="2018-09" db="EMBL/GenBank/DDBJ databases">
        <title>Genomic Encyclopedia of Archaeal and Bacterial Type Strains, Phase II (KMG-II): from individual species to whole genera.</title>
        <authorList>
            <person name="Goeker M."/>
        </authorList>
    </citation>
    <scope>NUCLEOTIDE SEQUENCE [LARGE SCALE GENOMIC DNA]</scope>
    <source>
        <strain evidence="1 2">DSM 21950</strain>
    </source>
</reference>
<gene>
    <name evidence="1" type="ORF">BXY64_4092</name>
</gene>
<dbReference type="AlphaFoldDB" id="A0A419WKX3"/>
<organism evidence="1 2">
    <name type="scientific">Marinifilum flexuosum</name>
    <dbReference type="NCBI Taxonomy" id="1117708"/>
    <lineage>
        <taxon>Bacteria</taxon>
        <taxon>Pseudomonadati</taxon>
        <taxon>Bacteroidota</taxon>
        <taxon>Bacteroidia</taxon>
        <taxon>Marinilabiliales</taxon>
        <taxon>Marinifilaceae</taxon>
    </lineage>
</organism>
<dbReference type="RefSeq" id="WP_147376055.1">
    <property type="nucleotide sequence ID" value="NZ_RAPQ01000013.1"/>
</dbReference>
<dbReference type="OrthoDB" id="1114031at2"/>
<dbReference type="Proteomes" id="UP000284531">
    <property type="component" value="Unassembled WGS sequence"/>
</dbReference>
<accession>A0A419WKX3</accession>
<sequence>MKKLSFILLAGLAMSLFSCDNHDDVEEIKPEDQVVLNNDIETVITTEEASESIMEVADYEVDLFSFMESEYTEPTTSTKQGTHNYYGNFAREWQRYKGEKMPDISIEFGEDGRFPMTITIEYDSIELYNNDKIIDGVIKIVMTAAPWTNGAVREITMDLVIDSVEINGTKRIEFTGERGVTKKWEITSDITFTYPDGTELIRVAERTREWIAGLDTKWILDDDKIQITGKVTCVDTEQNEYTKQIDEENPLIRIGTCRLIVQGTVIYSQNGEEFAKFDYGDGECDNIATYTYTTPEGEEVTETVEIGKHKRNKKNGDN</sequence>
<proteinExistence type="predicted"/>
<evidence type="ECO:0000313" key="1">
    <source>
        <dbReference type="EMBL" id="RKD96103.1"/>
    </source>
</evidence>
<comment type="caution">
    <text evidence="1">The sequence shown here is derived from an EMBL/GenBank/DDBJ whole genome shotgun (WGS) entry which is preliminary data.</text>
</comment>
<evidence type="ECO:0008006" key="3">
    <source>
        <dbReference type="Google" id="ProtNLM"/>
    </source>
</evidence>
<dbReference type="EMBL" id="RAPQ01000013">
    <property type="protein sequence ID" value="RKD96103.1"/>
    <property type="molecule type" value="Genomic_DNA"/>
</dbReference>
<evidence type="ECO:0000313" key="2">
    <source>
        <dbReference type="Proteomes" id="UP000284531"/>
    </source>
</evidence>